<dbReference type="AlphaFoldDB" id="A0A3A9APQ8"/>
<organism evidence="5 6">
    <name type="scientific">Parablautia intestinalis</name>
    <dbReference type="NCBI Taxonomy" id="2320100"/>
    <lineage>
        <taxon>Bacteria</taxon>
        <taxon>Bacillati</taxon>
        <taxon>Bacillota</taxon>
        <taxon>Clostridia</taxon>
        <taxon>Lachnospirales</taxon>
        <taxon>Lachnospiraceae</taxon>
        <taxon>Parablautia</taxon>
    </lineage>
</organism>
<dbReference type="PRINTS" id="PR00107">
    <property type="entry name" value="PHOSPHOCPHPR"/>
</dbReference>
<keyword evidence="2" id="KW-0963">Cytoplasm</keyword>
<accession>A0A3A9APQ8</accession>
<sequence length="85" mass="9344">MKEFQFTINDPVGIHARPAGLLVKKAAEFQSNITINGNGKSADAKKLIKLMSLGIKQGMEITCQIEGEDEDIACEAMINFFKDNL</sequence>
<evidence type="ECO:0000256" key="1">
    <source>
        <dbReference type="ARBA" id="ARBA00004496"/>
    </source>
</evidence>
<dbReference type="InterPro" id="IPR000032">
    <property type="entry name" value="HPr-like"/>
</dbReference>
<dbReference type="OrthoDB" id="9809047at2"/>
<dbReference type="Proteomes" id="UP000280696">
    <property type="component" value="Unassembled WGS sequence"/>
</dbReference>
<dbReference type="Gene3D" id="3.30.1340.10">
    <property type="entry name" value="HPr-like"/>
    <property type="match status" value="1"/>
</dbReference>
<dbReference type="NCBIfam" id="TIGR01003">
    <property type="entry name" value="PTS_HPr_family"/>
    <property type="match status" value="1"/>
</dbReference>
<dbReference type="PANTHER" id="PTHR33705">
    <property type="entry name" value="PHOSPHOCARRIER PROTEIN HPR"/>
    <property type="match status" value="1"/>
</dbReference>
<evidence type="ECO:0000259" key="4">
    <source>
        <dbReference type="PROSITE" id="PS51350"/>
    </source>
</evidence>
<name>A0A3A9APQ8_9FIRM</name>
<dbReference type="CDD" id="cd00367">
    <property type="entry name" value="PTS-HPr_like"/>
    <property type="match status" value="1"/>
</dbReference>
<protein>
    <submittedName>
        <fullName evidence="5">HPr family phosphocarrier protein</fullName>
    </submittedName>
</protein>
<dbReference type="GO" id="GO:0005737">
    <property type="term" value="C:cytoplasm"/>
    <property type="evidence" value="ECO:0007669"/>
    <property type="project" value="UniProtKB-SubCell"/>
</dbReference>
<feature type="domain" description="HPr" evidence="4">
    <location>
        <begin position="1"/>
        <end position="85"/>
    </location>
</feature>
<keyword evidence="3" id="KW-0598">Phosphotransferase system</keyword>
<comment type="caution">
    <text evidence="5">The sequence shown here is derived from an EMBL/GenBank/DDBJ whole genome shotgun (WGS) entry which is preliminary data.</text>
</comment>
<evidence type="ECO:0000256" key="3">
    <source>
        <dbReference type="ARBA" id="ARBA00022683"/>
    </source>
</evidence>
<dbReference type="EMBL" id="RAYQ01000022">
    <property type="protein sequence ID" value="RKI89521.1"/>
    <property type="molecule type" value="Genomic_DNA"/>
</dbReference>
<dbReference type="PANTHER" id="PTHR33705:SF2">
    <property type="entry name" value="PHOSPHOCARRIER PROTEIN NPR"/>
    <property type="match status" value="1"/>
</dbReference>
<dbReference type="InterPro" id="IPR050399">
    <property type="entry name" value="HPr"/>
</dbReference>
<evidence type="ECO:0000313" key="6">
    <source>
        <dbReference type="Proteomes" id="UP000280696"/>
    </source>
</evidence>
<dbReference type="SUPFAM" id="SSF55594">
    <property type="entry name" value="HPr-like"/>
    <property type="match status" value="1"/>
</dbReference>
<proteinExistence type="predicted"/>
<gene>
    <name evidence="5" type="ORF">D7V94_17990</name>
</gene>
<dbReference type="PROSITE" id="PS51350">
    <property type="entry name" value="PTS_HPR_DOM"/>
    <property type="match status" value="1"/>
</dbReference>
<dbReference type="Pfam" id="PF00381">
    <property type="entry name" value="PTS-HPr"/>
    <property type="match status" value="1"/>
</dbReference>
<keyword evidence="6" id="KW-1185">Reference proteome</keyword>
<dbReference type="InterPro" id="IPR035895">
    <property type="entry name" value="HPr-like_sf"/>
</dbReference>
<reference evidence="5 6" key="1">
    <citation type="submission" date="2018-09" db="EMBL/GenBank/DDBJ databases">
        <title>Murine metabolic-syndrome-specific gut microbial biobank.</title>
        <authorList>
            <person name="Liu C."/>
        </authorList>
    </citation>
    <scope>NUCLEOTIDE SEQUENCE [LARGE SCALE GENOMIC DNA]</scope>
    <source>
        <strain evidence="5 6">0.1xD8-82</strain>
    </source>
</reference>
<dbReference type="RefSeq" id="WP_120471707.1">
    <property type="nucleotide sequence ID" value="NZ_CATAJS010000114.1"/>
</dbReference>
<dbReference type="GO" id="GO:0009401">
    <property type="term" value="P:phosphoenolpyruvate-dependent sugar phosphotransferase system"/>
    <property type="evidence" value="ECO:0007669"/>
    <property type="project" value="UniProtKB-KW"/>
</dbReference>
<evidence type="ECO:0000313" key="5">
    <source>
        <dbReference type="EMBL" id="RKI89521.1"/>
    </source>
</evidence>
<evidence type="ECO:0000256" key="2">
    <source>
        <dbReference type="ARBA" id="ARBA00022490"/>
    </source>
</evidence>
<comment type="subcellular location">
    <subcellularLocation>
        <location evidence="1">Cytoplasm</location>
    </subcellularLocation>
</comment>